<accession>A0A1Y2K2M9</accession>
<evidence type="ECO:0000313" key="2">
    <source>
        <dbReference type="EMBL" id="OSM02290.1"/>
    </source>
</evidence>
<comment type="caution">
    <text evidence="2">The sequence shown here is derived from an EMBL/GenBank/DDBJ whole genome shotgun (WGS) entry which is preliminary data.</text>
</comment>
<dbReference type="Proteomes" id="UP000194003">
    <property type="component" value="Unassembled WGS sequence"/>
</dbReference>
<protein>
    <submittedName>
        <fullName evidence="2">Uncharacterized protein</fullName>
    </submittedName>
</protein>
<reference evidence="2 3" key="1">
    <citation type="journal article" date="2016" name="BMC Genomics">
        <title>Combined genomic and structural analyses of a cultured magnetotactic bacterium reveals its niche adaptation to a dynamic environment.</title>
        <authorList>
            <person name="Araujo A.C."/>
            <person name="Morillo V."/>
            <person name="Cypriano J."/>
            <person name="Teixeira L.C."/>
            <person name="Leao P."/>
            <person name="Lyra S."/>
            <person name="Almeida L.G."/>
            <person name="Bazylinski D.A."/>
            <person name="Vasconcellos A.T."/>
            <person name="Abreu F."/>
            <person name="Lins U."/>
        </authorList>
    </citation>
    <scope>NUCLEOTIDE SEQUENCE [LARGE SCALE GENOMIC DNA]</scope>
    <source>
        <strain evidence="2 3">IT-1</strain>
    </source>
</reference>
<dbReference type="STRING" id="1434232.MAIT1_02410"/>
<keyword evidence="3" id="KW-1185">Reference proteome</keyword>
<evidence type="ECO:0000256" key="1">
    <source>
        <dbReference type="SAM" id="MobiDB-lite"/>
    </source>
</evidence>
<gene>
    <name evidence="2" type="ORF">MAIT1_02410</name>
</gene>
<name>A0A1Y2K2M9_9PROT</name>
<feature type="compositionally biased region" description="Polar residues" evidence="1">
    <location>
        <begin position="15"/>
        <end position="30"/>
    </location>
</feature>
<dbReference type="AlphaFoldDB" id="A0A1Y2K2M9"/>
<proteinExistence type="predicted"/>
<feature type="region of interest" description="Disordered" evidence="1">
    <location>
        <begin position="15"/>
        <end position="34"/>
    </location>
</feature>
<organism evidence="2 3">
    <name type="scientific">Magnetofaba australis IT-1</name>
    <dbReference type="NCBI Taxonomy" id="1434232"/>
    <lineage>
        <taxon>Bacteria</taxon>
        <taxon>Pseudomonadati</taxon>
        <taxon>Pseudomonadota</taxon>
        <taxon>Magnetococcia</taxon>
        <taxon>Magnetococcales</taxon>
        <taxon>Magnetococcaceae</taxon>
        <taxon>Magnetofaba</taxon>
    </lineage>
</organism>
<dbReference type="EMBL" id="LVJN01000020">
    <property type="protein sequence ID" value="OSM02290.1"/>
    <property type="molecule type" value="Genomic_DNA"/>
</dbReference>
<sequence length="114" mass="12425">MNHNKGSHIMQIQPLANTASAQQTAESTPRSGGVEEIAIQQDALTLSRAARAAAAQAMPIISETDMKMQMDHIFMEEVFQRDLETVNRWDLVGRPDLEAAKTYSENGGALNIAA</sequence>
<evidence type="ECO:0000313" key="3">
    <source>
        <dbReference type="Proteomes" id="UP000194003"/>
    </source>
</evidence>